<organism evidence="1 2">
    <name type="scientific">Aerococcus urinaehominis</name>
    <dbReference type="NCBI Taxonomy" id="128944"/>
    <lineage>
        <taxon>Bacteria</taxon>
        <taxon>Bacillati</taxon>
        <taxon>Bacillota</taxon>
        <taxon>Bacilli</taxon>
        <taxon>Lactobacillales</taxon>
        <taxon>Aerococcaceae</taxon>
        <taxon>Aerococcus</taxon>
    </lineage>
</organism>
<proteinExistence type="predicted"/>
<dbReference type="GO" id="GO:0016740">
    <property type="term" value="F:transferase activity"/>
    <property type="evidence" value="ECO:0007669"/>
    <property type="project" value="UniProtKB-KW"/>
</dbReference>
<keyword evidence="2" id="KW-1185">Reference proteome</keyword>
<dbReference type="EMBL" id="CP014163">
    <property type="protein sequence ID" value="AMB98583.1"/>
    <property type="molecule type" value="Genomic_DNA"/>
</dbReference>
<dbReference type="OrthoDB" id="9775224at2"/>
<dbReference type="Pfam" id="PF03976">
    <property type="entry name" value="PPK2"/>
    <property type="match status" value="2"/>
</dbReference>
<evidence type="ECO:0000313" key="1">
    <source>
        <dbReference type="EMBL" id="AMB98583.1"/>
    </source>
</evidence>
<dbReference type="PANTHER" id="PTHR34383:SF3">
    <property type="entry name" value="POLYPHOSPHATE:AMP PHOSPHOTRANSFERASE"/>
    <property type="match status" value="1"/>
</dbReference>
<dbReference type="KEGG" id="auh:AWM75_00605"/>
<accession>A0A0X8FJP6</accession>
<dbReference type="InterPro" id="IPR022488">
    <property type="entry name" value="PPK2-related"/>
</dbReference>
<dbReference type="SUPFAM" id="SSF52540">
    <property type="entry name" value="P-loop containing nucleoside triphosphate hydrolases"/>
    <property type="match status" value="2"/>
</dbReference>
<dbReference type="Proteomes" id="UP000062260">
    <property type="component" value="Chromosome"/>
</dbReference>
<protein>
    <submittedName>
        <fullName evidence="1">Phosphate:AMP phosphotransferase</fullName>
    </submittedName>
</protein>
<sequence>MLAPELIERQEIDPALSDRKRSDLGEEFAKLHRQLQDTDKSMLVIVDGWESSGKGYLLKDLTRELDPKFYEVATFDQAQDHESCFPYLRRFFLRAPRRGQIVFFDRSFYYDLFHNLDWQGQELAHLIEDIAFVEQALHHDNTLVVKFFIDHTEAEMAKRIKELEKDPYRDVLLSDQDYDQLDNYQAYRQHFIDILNRTNYADTPWQVLHVTGKKDQSRLALQICIDRLAEWLDTDLSRSPQFDFNQAVTGDLPLDQVDLTAHIDKVDYDEIKDQLQKEAGDLLYQAYRQGKGVILAYEGHDAAGKGGNIKRLTRLMDPRGYDVATTAAPNQEEADHHYLWRFYRDFPSHGRMTIFDRTWYGRVLVERVEGFTPDYRVQEAYSEINQMEHNLVHQGYLVLKYLILIDKDEQYDRFKDREENPDKQYKITDEDWRNREKFAAYQGAMNDMVRYTSSPEAPWTLVPGNNKRYARIFVLKDFIKRMQAFLATD</sequence>
<dbReference type="AlphaFoldDB" id="A0A0X8FJP6"/>
<name>A0A0X8FJP6_9LACT</name>
<dbReference type="PANTHER" id="PTHR34383">
    <property type="entry name" value="POLYPHOSPHATE:AMP PHOSPHOTRANSFERASE-RELATED"/>
    <property type="match status" value="1"/>
</dbReference>
<evidence type="ECO:0000313" key="2">
    <source>
        <dbReference type="Proteomes" id="UP000062260"/>
    </source>
</evidence>
<reference evidence="2" key="2">
    <citation type="submission" date="2016-01" db="EMBL/GenBank/DDBJ databases">
        <title>Six Aerococcus type strain genome sequencing and assembly using PacBio and Illumina Hiseq.</title>
        <authorList>
            <person name="Carkaci D."/>
            <person name="Dargis R."/>
            <person name="Nielsen X.C."/>
            <person name="Skovgaard O."/>
            <person name="Fuursted K."/>
            <person name="Christensen J.J."/>
        </authorList>
    </citation>
    <scope>NUCLEOTIDE SEQUENCE [LARGE SCALE GENOMIC DNA]</scope>
    <source>
        <strain evidence="2">CCUG42038B</strain>
    </source>
</reference>
<gene>
    <name evidence="1" type="ORF">AWM75_00605</name>
</gene>
<keyword evidence="1" id="KW-0808">Transferase</keyword>
<dbReference type="RefSeq" id="WP_067977242.1">
    <property type="nucleotide sequence ID" value="NZ_CP014163.1"/>
</dbReference>
<dbReference type="InterPro" id="IPR027417">
    <property type="entry name" value="P-loop_NTPase"/>
</dbReference>
<reference evidence="1 2" key="1">
    <citation type="journal article" date="2016" name="Genome Announc.">
        <title>Complete Genome Sequences of Aerococcus christensenii CCUG 28831T, Aerococcus sanguinicola CCUG 43001T, Aerococcus urinae CCUG 36881T, Aerococcus urinaeequi CCUG 28094T, Aerococcus urinaehominis CCUG 42038 BT, and Aerococcus viridans CCUG 4311T.</title>
        <authorList>
            <person name="Carkaci D."/>
            <person name="Dargis R."/>
            <person name="Nielsen X.C."/>
            <person name="Skovgaard O."/>
            <person name="Fuursted K."/>
            <person name="Christensen J.J."/>
        </authorList>
    </citation>
    <scope>NUCLEOTIDE SEQUENCE [LARGE SCALE GENOMIC DNA]</scope>
    <source>
        <strain evidence="1 2">CCUG42038B</strain>
    </source>
</reference>
<dbReference type="Gene3D" id="3.40.50.300">
    <property type="entry name" value="P-loop containing nucleotide triphosphate hydrolases"/>
    <property type="match status" value="2"/>
</dbReference>
<dbReference type="STRING" id="128944.AWM75_00605"/>